<evidence type="ECO:0000313" key="2">
    <source>
        <dbReference type="EMBL" id="CCD63630.1"/>
    </source>
</evidence>
<dbReference type="OrthoDB" id="5810801at2759"/>
<proteinExistence type="predicted"/>
<dbReference type="eggNOG" id="ENOG502TH27">
    <property type="taxonomic scope" value="Eukaryota"/>
</dbReference>
<keyword evidence="3" id="KW-1185">Reference proteome</keyword>
<protein>
    <submittedName>
        <fullName evidence="2">BTB domain-containing protein</fullName>
    </submittedName>
</protein>
<dbReference type="RefSeq" id="NP_510754.2">
    <property type="nucleotide sequence ID" value="NM_078353.4"/>
</dbReference>
<dbReference type="PROSITE" id="PS50097">
    <property type="entry name" value="BTB"/>
    <property type="match status" value="1"/>
</dbReference>
<dbReference type="KEGG" id="cel:CELE_C30G4.2"/>
<gene>
    <name evidence="2 4" type="ORF">C30G4.2</name>
    <name evidence="2" type="ORF">CELE_C30G4.2</name>
</gene>
<dbReference type="PIR" id="T15719">
    <property type="entry name" value="T15719"/>
</dbReference>
<evidence type="ECO:0000259" key="1">
    <source>
        <dbReference type="PROSITE" id="PS50097"/>
    </source>
</evidence>
<dbReference type="CTD" id="181744"/>
<dbReference type="OMA" id="ICHHKFW"/>
<dbReference type="GeneID" id="181744"/>
<dbReference type="InParanoid" id="Q18330"/>
<dbReference type="PaxDb" id="6239-C30G4.2"/>
<dbReference type="Pfam" id="PF00651">
    <property type="entry name" value="BTB"/>
    <property type="match status" value="1"/>
</dbReference>
<dbReference type="InterPro" id="IPR011333">
    <property type="entry name" value="SKP1/BTB/POZ_sf"/>
</dbReference>
<evidence type="ECO:0000313" key="4">
    <source>
        <dbReference type="WormBase" id="C30G4.2"/>
    </source>
</evidence>
<dbReference type="Proteomes" id="UP000001940">
    <property type="component" value="Chromosome X"/>
</dbReference>
<sequence length="232" mass="27314">MIGPQEFDITLAVAKLNFNNVDYLGIEIKYNQCLPRGTSCEYSTEVTVMNRKFNLKHHQFDNDRLYLPTFMKWDDVVDLTYEDESVRCCAKVVGFRHLENVERSFGDCSYHGTSDLRHVTTVNLTITVGRYKILVNKDYLMSMSGFFRTILENADKNSRHDDLVLTESRDEAFVTMIDICHHKFWCNYQLKEDLFEVAKLYEFPFVINFYNQFFNSDRAFNADDELSLENTM</sequence>
<dbReference type="Gene3D" id="3.30.710.10">
    <property type="entry name" value="Potassium Channel Kv1.1, Chain A"/>
    <property type="match status" value="1"/>
</dbReference>
<dbReference type="UCSC" id="C30G4.2">
    <property type="organism name" value="c. elegans"/>
</dbReference>
<accession>Q18330</accession>
<dbReference type="EMBL" id="BX284606">
    <property type="protein sequence ID" value="CCD63630.1"/>
    <property type="molecule type" value="Genomic_DNA"/>
</dbReference>
<reference evidence="2 3" key="1">
    <citation type="journal article" date="1998" name="Science">
        <title>Genome sequence of the nematode C. elegans: a platform for investigating biology.</title>
        <authorList>
            <consortium name="The C. elegans sequencing consortium"/>
            <person name="Sulson J.E."/>
            <person name="Waterston R."/>
        </authorList>
    </citation>
    <scope>NUCLEOTIDE SEQUENCE [LARGE SCALE GENOMIC DNA]</scope>
    <source>
        <strain evidence="2 3">Bristol N2</strain>
    </source>
</reference>
<dbReference type="AlphaFoldDB" id="Q18330"/>
<feature type="domain" description="BTB" evidence="1">
    <location>
        <begin position="122"/>
        <end position="179"/>
    </location>
</feature>
<dbReference type="HOGENOM" id="CLU_1195792_0_0_1"/>
<dbReference type="AGR" id="WB:WBGene00016268"/>
<dbReference type="WormBase" id="C30G4.2">
    <property type="protein sequence ID" value="CE39900"/>
    <property type="gene ID" value="WBGene00016268"/>
</dbReference>
<dbReference type="InterPro" id="IPR000210">
    <property type="entry name" value="BTB/POZ_dom"/>
</dbReference>
<evidence type="ECO:0000313" key="3">
    <source>
        <dbReference type="Proteomes" id="UP000001940"/>
    </source>
</evidence>
<dbReference type="FunCoup" id="Q18330">
    <property type="interactions" value="812"/>
</dbReference>
<dbReference type="SUPFAM" id="SSF54695">
    <property type="entry name" value="POZ domain"/>
    <property type="match status" value="1"/>
</dbReference>
<name>Q18330_CAEEL</name>
<dbReference type="CDD" id="cd18186">
    <property type="entry name" value="BTB_POZ_ZBTB_KLHL-like"/>
    <property type="match status" value="1"/>
</dbReference>
<organism evidence="2 3">
    <name type="scientific">Caenorhabditis elegans</name>
    <dbReference type="NCBI Taxonomy" id="6239"/>
    <lineage>
        <taxon>Eukaryota</taxon>
        <taxon>Metazoa</taxon>
        <taxon>Ecdysozoa</taxon>
        <taxon>Nematoda</taxon>
        <taxon>Chromadorea</taxon>
        <taxon>Rhabditida</taxon>
        <taxon>Rhabditina</taxon>
        <taxon>Rhabditomorpha</taxon>
        <taxon>Rhabditoidea</taxon>
        <taxon>Rhabditidae</taxon>
        <taxon>Peloderinae</taxon>
        <taxon>Caenorhabditis</taxon>
    </lineage>
</organism>